<dbReference type="EMBL" id="BNAG01000003">
    <property type="protein sequence ID" value="GHE68367.1"/>
    <property type="molecule type" value="Genomic_DNA"/>
</dbReference>
<dbReference type="InterPro" id="IPR036390">
    <property type="entry name" value="WH_DNA-bd_sf"/>
</dbReference>
<dbReference type="PANTHER" id="PTHR33164:SF101">
    <property type="entry name" value="TRANSCRIPTIONAL REPRESSOR MPRA"/>
    <property type="match status" value="1"/>
</dbReference>
<proteinExistence type="predicted"/>
<dbReference type="InterPro" id="IPR039422">
    <property type="entry name" value="MarR/SlyA-like"/>
</dbReference>
<dbReference type="InterPro" id="IPR000835">
    <property type="entry name" value="HTH_MarR-typ"/>
</dbReference>
<dbReference type="Proteomes" id="UP000658258">
    <property type="component" value="Unassembled WGS sequence"/>
</dbReference>
<keyword evidence="3" id="KW-1185">Reference proteome</keyword>
<reference evidence="3" key="1">
    <citation type="journal article" date="2019" name="Int. J. Syst. Evol. Microbiol.">
        <title>The Global Catalogue of Microorganisms (GCM) 10K type strain sequencing project: providing services to taxonomists for standard genome sequencing and annotation.</title>
        <authorList>
            <consortium name="The Broad Institute Genomics Platform"/>
            <consortium name="The Broad Institute Genome Sequencing Center for Infectious Disease"/>
            <person name="Wu L."/>
            <person name="Ma J."/>
        </authorList>
    </citation>
    <scope>NUCLEOTIDE SEQUENCE [LARGE SCALE GENOMIC DNA]</scope>
    <source>
        <strain evidence="3">CGMCC 1.15111</strain>
    </source>
</reference>
<dbReference type="InterPro" id="IPR036388">
    <property type="entry name" value="WH-like_DNA-bd_sf"/>
</dbReference>
<gene>
    <name evidence="2" type="ORF">GCM10011340_25180</name>
</gene>
<evidence type="ECO:0000313" key="2">
    <source>
        <dbReference type="EMBL" id="GHE68367.1"/>
    </source>
</evidence>
<dbReference type="SUPFAM" id="SSF46785">
    <property type="entry name" value="Winged helix' DNA-binding domain"/>
    <property type="match status" value="1"/>
</dbReference>
<dbReference type="SMART" id="SM00347">
    <property type="entry name" value="HTH_MARR"/>
    <property type="match status" value="1"/>
</dbReference>
<evidence type="ECO:0000259" key="1">
    <source>
        <dbReference type="PROSITE" id="PS50995"/>
    </source>
</evidence>
<comment type="caution">
    <text evidence="2">The sequence shown here is derived from an EMBL/GenBank/DDBJ whole genome shotgun (WGS) entry which is preliminary data.</text>
</comment>
<protein>
    <submittedName>
        <fullName evidence="2">MarR family transcriptional regulator</fullName>
    </submittedName>
</protein>
<name>A0ABQ3I6E7_9BACT</name>
<evidence type="ECO:0000313" key="3">
    <source>
        <dbReference type="Proteomes" id="UP000658258"/>
    </source>
</evidence>
<dbReference type="PROSITE" id="PS50995">
    <property type="entry name" value="HTH_MARR_2"/>
    <property type="match status" value="1"/>
</dbReference>
<dbReference type="PRINTS" id="PR00598">
    <property type="entry name" value="HTHMARR"/>
</dbReference>
<feature type="domain" description="HTH marR-type" evidence="1">
    <location>
        <begin position="17"/>
        <end position="150"/>
    </location>
</feature>
<dbReference type="Gene3D" id="1.10.10.10">
    <property type="entry name" value="Winged helix-like DNA-binding domain superfamily/Winged helix DNA-binding domain"/>
    <property type="match status" value="1"/>
</dbReference>
<organism evidence="2 3">
    <name type="scientific">Roseivirga thermotolerans</name>
    <dbReference type="NCBI Taxonomy" id="1758176"/>
    <lineage>
        <taxon>Bacteria</taxon>
        <taxon>Pseudomonadati</taxon>
        <taxon>Bacteroidota</taxon>
        <taxon>Cytophagia</taxon>
        <taxon>Cytophagales</taxon>
        <taxon>Roseivirgaceae</taxon>
        <taxon>Roseivirga</taxon>
    </lineage>
</organism>
<dbReference type="PANTHER" id="PTHR33164">
    <property type="entry name" value="TRANSCRIPTIONAL REGULATOR, MARR FAMILY"/>
    <property type="match status" value="1"/>
</dbReference>
<dbReference type="Pfam" id="PF12802">
    <property type="entry name" value="MarR_2"/>
    <property type="match status" value="1"/>
</dbReference>
<dbReference type="RefSeq" id="WP_189630612.1">
    <property type="nucleotide sequence ID" value="NZ_BNAG01000003.1"/>
</dbReference>
<accession>A0ABQ3I6E7</accession>
<sequence>MGIAEDIKQGKDFKSSYEKLIVNILYTNGWLLDKQNKLLKTFGITSPQYNVMRILRGQYPKPCTVNTIIERMLDRMSNASRIVDRLETKRLVERTICESDRRAKDVLITAKGLKVLEQVDEALACWMKGFEGIDIQSVEGASEVLDAMRASIE</sequence>